<evidence type="ECO:0000259" key="3">
    <source>
        <dbReference type="Pfam" id="PF00087"/>
    </source>
</evidence>
<dbReference type="PANTHER" id="PTHR16983:SF13">
    <property type="entry name" value="LYMPHOCYTE ANTIGEN 6E"/>
    <property type="match status" value="1"/>
</dbReference>
<protein>
    <recommendedName>
        <fullName evidence="3">Snake toxin/toxin-like domain-containing protein</fullName>
    </recommendedName>
</protein>
<dbReference type="Ensembl" id="ENSNPET00000021847.1">
    <property type="protein sequence ID" value="ENSNPEP00000021299.1"/>
    <property type="gene ID" value="ENSNPEG00000015802.1"/>
</dbReference>
<organism evidence="4 5">
    <name type="scientific">Nothoprocta perdicaria</name>
    <name type="common">Chilean tinamou</name>
    <name type="synonym">Crypturus perdicarius</name>
    <dbReference type="NCBI Taxonomy" id="30464"/>
    <lineage>
        <taxon>Eukaryota</taxon>
        <taxon>Metazoa</taxon>
        <taxon>Chordata</taxon>
        <taxon>Craniata</taxon>
        <taxon>Vertebrata</taxon>
        <taxon>Euteleostomi</taxon>
        <taxon>Archelosauria</taxon>
        <taxon>Archosauria</taxon>
        <taxon>Dinosauria</taxon>
        <taxon>Saurischia</taxon>
        <taxon>Theropoda</taxon>
        <taxon>Coelurosauria</taxon>
        <taxon>Aves</taxon>
        <taxon>Palaeognathae</taxon>
        <taxon>Tinamiformes</taxon>
        <taxon>Tinamidae</taxon>
        <taxon>Nothoprocta</taxon>
    </lineage>
</organism>
<keyword evidence="5" id="KW-1185">Reference proteome</keyword>
<dbReference type="GO" id="GO:0030154">
    <property type="term" value="P:cell differentiation"/>
    <property type="evidence" value="ECO:0007669"/>
    <property type="project" value="UniProtKB-ARBA"/>
</dbReference>
<reference evidence="4" key="2">
    <citation type="submission" date="2025-09" db="UniProtKB">
        <authorList>
            <consortium name="Ensembl"/>
        </authorList>
    </citation>
    <scope>IDENTIFICATION</scope>
</reference>
<dbReference type="AlphaFoldDB" id="A0A8C7A373"/>
<dbReference type="Gene3D" id="2.10.60.10">
    <property type="entry name" value="CD59"/>
    <property type="match status" value="1"/>
</dbReference>
<evidence type="ECO:0000313" key="5">
    <source>
        <dbReference type="Proteomes" id="UP000694420"/>
    </source>
</evidence>
<feature type="chain" id="PRO_5034589398" description="Snake toxin/toxin-like domain-containing protein" evidence="2">
    <location>
        <begin position="21"/>
        <end position="142"/>
    </location>
</feature>
<evidence type="ECO:0000256" key="1">
    <source>
        <dbReference type="ARBA" id="ARBA00022729"/>
    </source>
</evidence>
<evidence type="ECO:0000313" key="4">
    <source>
        <dbReference type="Ensembl" id="ENSNPEP00000021299.1"/>
    </source>
</evidence>
<dbReference type="GO" id="GO:0005886">
    <property type="term" value="C:plasma membrane"/>
    <property type="evidence" value="ECO:0007669"/>
    <property type="project" value="TreeGrafter"/>
</dbReference>
<dbReference type="InterPro" id="IPR045860">
    <property type="entry name" value="Snake_toxin-like_sf"/>
</dbReference>
<feature type="signal peptide" evidence="2">
    <location>
        <begin position="1"/>
        <end position="20"/>
    </location>
</feature>
<name>A0A8C7A373_NOTPE</name>
<dbReference type="InterPro" id="IPR051110">
    <property type="entry name" value="Ly-6/neurotoxin-like_GPI-ap"/>
</dbReference>
<feature type="domain" description="Snake toxin/toxin-like" evidence="3">
    <location>
        <begin position="21"/>
        <end position="105"/>
    </location>
</feature>
<dbReference type="Proteomes" id="UP000694420">
    <property type="component" value="Unplaced"/>
</dbReference>
<dbReference type="CDD" id="cd23543">
    <property type="entry name" value="TFP_LU_ECD_Ly6E"/>
    <property type="match status" value="1"/>
</dbReference>
<dbReference type="SUPFAM" id="SSF57302">
    <property type="entry name" value="Snake toxin-like"/>
    <property type="match status" value="1"/>
</dbReference>
<accession>A0A8C7A373</accession>
<dbReference type="GO" id="GO:0030550">
    <property type="term" value="F:acetylcholine receptor inhibitor activity"/>
    <property type="evidence" value="ECO:0007669"/>
    <property type="project" value="TreeGrafter"/>
</dbReference>
<dbReference type="Pfam" id="PF00087">
    <property type="entry name" value="Toxin_TOLIP"/>
    <property type="match status" value="1"/>
</dbReference>
<proteinExistence type="predicted"/>
<dbReference type="InterPro" id="IPR035076">
    <property type="entry name" value="Toxin/TOLIP"/>
</dbReference>
<keyword evidence="1 2" id="KW-0732">Signal</keyword>
<dbReference type="PANTHER" id="PTHR16983">
    <property type="entry name" value="UPAR/LY6 DOMAIN-CONTAINING PROTEIN"/>
    <property type="match status" value="1"/>
</dbReference>
<evidence type="ECO:0000256" key="2">
    <source>
        <dbReference type="SAM" id="SignalP"/>
    </source>
</evidence>
<dbReference type="FunFam" id="2.10.60.10:FF:000003">
    <property type="entry name" value="lymphocyte antigen 6E isoform X1"/>
    <property type="match status" value="1"/>
</dbReference>
<sequence length="142" mass="15643">MKAFLVVLLTLVLCAEQANTLWCYTCEWKHSNWKCLKAMKCSDKDEYCVTNVASVDVGMCYQHDRGSGRGSGGITKKCSATCPDHNFLLGLTSYTSTCCRTFLCNLSACAGPKCSIPLIILVALLWTLSRSSTSFLYWGAQN</sequence>
<reference evidence="4" key="1">
    <citation type="submission" date="2025-08" db="UniProtKB">
        <authorList>
            <consortium name="Ensembl"/>
        </authorList>
    </citation>
    <scope>IDENTIFICATION</scope>
</reference>